<dbReference type="InterPro" id="IPR002575">
    <property type="entry name" value="Aminoglycoside_PTrfase"/>
</dbReference>
<feature type="domain" description="Aminoglycoside phosphotransferase" evidence="1">
    <location>
        <begin position="23"/>
        <end position="142"/>
    </location>
</feature>
<evidence type="ECO:0000259" key="1">
    <source>
        <dbReference type="Pfam" id="PF01636"/>
    </source>
</evidence>
<reference evidence="2 3" key="1">
    <citation type="submission" date="2020-03" db="EMBL/GenBank/DDBJ databases">
        <title>Whole genome shotgun sequence of Phytohabitans suffuscus NBRC 105367.</title>
        <authorList>
            <person name="Komaki H."/>
            <person name="Tamura T."/>
        </authorList>
    </citation>
    <scope>NUCLEOTIDE SEQUENCE [LARGE SCALE GENOMIC DNA]</scope>
    <source>
        <strain evidence="2 3">NBRC 105367</strain>
    </source>
</reference>
<dbReference type="Pfam" id="PF01636">
    <property type="entry name" value="APH"/>
    <property type="match status" value="1"/>
</dbReference>
<evidence type="ECO:0000313" key="2">
    <source>
        <dbReference type="EMBL" id="BCB89333.1"/>
    </source>
</evidence>
<dbReference type="KEGG" id="psuu:Psuf_066460"/>
<name>A0A6F8YTM5_9ACTN</name>
<dbReference type="InterPro" id="IPR011009">
    <property type="entry name" value="Kinase-like_dom_sf"/>
</dbReference>
<sequence>MVFDLPVRAVVASVLPDAVLSDVQPVTKGIFNVGWRVATSRGTYLIEINDDPRAEDIFAAARRATHTALTHGVPMPRLLDSGRDDGGRAFLIQEWIDGTGAEDYLITAAGVAERHRLFARLGAVLARLHDIPYADTGPITSAMSHRRSWTATRPASRRGT</sequence>
<dbReference type="SUPFAM" id="SSF56112">
    <property type="entry name" value="Protein kinase-like (PK-like)"/>
    <property type="match status" value="1"/>
</dbReference>
<organism evidence="2 3">
    <name type="scientific">Phytohabitans suffuscus</name>
    <dbReference type="NCBI Taxonomy" id="624315"/>
    <lineage>
        <taxon>Bacteria</taxon>
        <taxon>Bacillati</taxon>
        <taxon>Actinomycetota</taxon>
        <taxon>Actinomycetes</taxon>
        <taxon>Micromonosporales</taxon>
        <taxon>Micromonosporaceae</taxon>
    </lineage>
</organism>
<dbReference type="AlphaFoldDB" id="A0A6F8YTM5"/>
<dbReference type="RefSeq" id="WP_173161177.1">
    <property type="nucleotide sequence ID" value="NZ_AP022871.1"/>
</dbReference>
<dbReference type="Proteomes" id="UP000503011">
    <property type="component" value="Chromosome"/>
</dbReference>
<dbReference type="EMBL" id="AP022871">
    <property type="protein sequence ID" value="BCB89333.1"/>
    <property type="molecule type" value="Genomic_DNA"/>
</dbReference>
<reference evidence="2 3" key="2">
    <citation type="submission" date="2020-03" db="EMBL/GenBank/DDBJ databases">
        <authorList>
            <person name="Ichikawa N."/>
            <person name="Kimura A."/>
            <person name="Kitahashi Y."/>
            <person name="Uohara A."/>
        </authorList>
    </citation>
    <scope>NUCLEOTIDE SEQUENCE [LARGE SCALE GENOMIC DNA]</scope>
    <source>
        <strain evidence="2 3">NBRC 105367</strain>
    </source>
</reference>
<proteinExistence type="predicted"/>
<protein>
    <recommendedName>
        <fullName evidence="1">Aminoglycoside phosphotransferase domain-containing protein</fullName>
    </recommendedName>
</protein>
<keyword evidence="3" id="KW-1185">Reference proteome</keyword>
<gene>
    <name evidence="2" type="ORF">Psuf_066460</name>
</gene>
<evidence type="ECO:0000313" key="3">
    <source>
        <dbReference type="Proteomes" id="UP000503011"/>
    </source>
</evidence>
<accession>A0A6F8YTM5</accession>